<proteinExistence type="predicted"/>
<feature type="domain" description="Ubiquitin-like" evidence="1">
    <location>
        <begin position="1"/>
        <end position="71"/>
    </location>
</feature>
<dbReference type="Gene3D" id="3.10.20.90">
    <property type="entry name" value="Phosphatidylinositol 3-kinase Catalytic Subunit, Chain A, domain 1"/>
    <property type="match status" value="4"/>
</dbReference>
<dbReference type="RefSeq" id="XP_065656448.1">
    <property type="nucleotide sequence ID" value="XM_065800376.1"/>
</dbReference>
<dbReference type="PANTHER" id="PTHR10666">
    <property type="entry name" value="UBIQUITIN"/>
    <property type="match status" value="1"/>
</dbReference>
<dbReference type="SMART" id="SM00213">
    <property type="entry name" value="UBQ"/>
    <property type="match status" value="4"/>
</dbReference>
<organism evidence="2 4">
    <name type="scientific">Hydra vulgaris</name>
    <name type="common">Hydra</name>
    <name type="synonym">Hydra attenuata</name>
    <dbReference type="NCBI Taxonomy" id="6087"/>
    <lineage>
        <taxon>Eukaryota</taxon>
        <taxon>Metazoa</taxon>
        <taxon>Cnidaria</taxon>
        <taxon>Hydrozoa</taxon>
        <taxon>Hydroidolina</taxon>
        <taxon>Anthoathecata</taxon>
        <taxon>Aplanulata</taxon>
        <taxon>Hydridae</taxon>
        <taxon>Hydra</taxon>
    </lineage>
</organism>
<reference evidence="3 4" key="1">
    <citation type="submission" date="2025-05" db="UniProtKB">
        <authorList>
            <consortium name="RefSeq"/>
        </authorList>
    </citation>
    <scope>IDENTIFICATION</scope>
</reference>
<feature type="domain" description="Ubiquitin-like" evidence="1">
    <location>
        <begin position="183"/>
        <end position="258"/>
    </location>
</feature>
<dbReference type="RefSeq" id="XP_065656449.1">
    <property type="nucleotide sequence ID" value="XM_065800377.1"/>
</dbReference>
<dbReference type="InterPro" id="IPR000626">
    <property type="entry name" value="Ubiquitin-like_dom"/>
</dbReference>
<dbReference type="InterPro" id="IPR050158">
    <property type="entry name" value="Ubiquitin_ubiquitin-like"/>
</dbReference>
<accession>A0ABM4C4F4</accession>
<evidence type="ECO:0000313" key="4">
    <source>
        <dbReference type="RefSeq" id="XP_065656448.1"/>
    </source>
</evidence>
<dbReference type="GeneID" id="136081937"/>
<dbReference type="SUPFAM" id="SSF54236">
    <property type="entry name" value="Ubiquitin-like"/>
    <property type="match status" value="4"/>
</dbReference>
<feature type="domain" description="Ubiquitin-like" evidence="1">
    <location>
        <begin position="259"/>
        <end position="327"/>
    </location>
</feature>
<keyword evidence="2" id="KW-1185">Reference proteome</keyword>
<gene>
    <name evidence="3 4 5" type="primary">LOC136081937</name>
</gene>
<dbReference type="RefSeq" id="XP_065656447.1">
    <property type="nucleotide sequence ID" value="XM_065800375.1"/>
</dbReference>
<dbReference type="InterPro" id="IPR019956">
    <property type="entry name" value="Ubiquitin_dom"/>
</dbReference>
<evidence type="ECO:0000313" key="5">
    <source>
        <dbReference type="RefSeq" id="XP_065656449.1"/>
    </source>
</evidence>
<evidence type="ECO:0000313" key="3">
    <source>
        <dbReference type="RefSeq" id="XP_065656447.1"/>
    </source>
</evidence>
<name>A0ABM4C4F4_HYDVU</name>
<evidence type="ECO:0000313" key="2">
    <source>
        <dbReference type="Proteomes" id="UP001652625"/>
    </source>
</evidence>
<dbReference type="InterPro" id="IPR029071">
    <property type="entry name" value="Ubiquitin-like_domsf"/>
</dbReference>
<dbReference type="Proteomes" id="UP001652625">
    <property type="component" value="Chromosome 06"/>
</dbReference>
<dbReference type="PROSITE" id="PS50053">
    <property type="entry name" value="UBIQUITIN_2"/>
    <property type="match status" value="4"/>
</dbReference>
<dbReference type="Pfam" id="PF00240">
    <property type="entry name" value="ubiquitin"/>
    <property type="match status" value="4"/>
</dbReference>
<feature type="domain" description="Ubiquitin-like" evidence="1">
    <location>
        <begin position="107"/>
        <end position="182"/>
    </location>
</feature>
<protein>
    <submittedName>
        <fullName evidence="3 4">Polyubiquitin-B-like isoform X1</fullName>
    </submittedName>
</protein>
<evidence type="ECO:0000259" key="1">
    <source>
        <dbReference type="PROSITE" id="PS50053"/>
    </source>
</evidence>
<dbReference type="PRINTS" id="PR00348">
    <property type="entry name" value="UBIQUITIN"/>
</dbReference>
<sequence length="354" mass="40003">MHVFVKSSETQITLEVEDVDTIKKVKKKIAHQKNLDADKFCLYYIFKLLKDKKTVSYYNIRNQSTIHLIHRFRVTPSNQISIFSGSQLTNVRNILTQSPAIQLGARMQIYVQILAGKTITLEVELGDTIKNVKAKIQDKEGIPPYQQCLAFAGEQLKDGRTLNDYSVQKESTLHLVLRLGGTMLIYVQILAGKTITLEVELGDTIANVKAKVQDKEGIPPDQQSLFFAGEQLDDGRILNDYNVQKESTLYLVLQLRGAMLIYVQILAGKTITLEVELDDTIENVKAKIQDKEGIPPDQHCLIFAGEQLKDGRTLSSYNIDSESTLLFQSNKISIESNRVISSINNFLSLERIRR</sequence>